<dbReference type="InterPro" id="IPR001128">
    <property type="entry name" value="Cyt_P450"/>
</dbReference>
<feature type="region of interest" description="Disordered" evidence="1">
    <location>
        <begin position="51"/>
        <end position="70"/>
    </location>
</feature>
<reference evidence="2" key="1">
    <citation type="journal article" date="2020" name="Stud. Mycol.">
        <title>101 Dothideomycetes genomes: a test case for predicting lifestyles and emergence of pathogens.</title>
        <authorList>
            <person name="Haridas S."/>
            <person name="Albert R."/>
            <person name="Binder M."/>
            <person name="Bloem J."/>
            <person name="Labutti K."/>
            <person name="Salamov A."/>
            <person name="Andreopoulos B."/>
            <person name="Baker S."/>
            <person name="Barry K."/>
            <person name="Bills G."/>
            <person name="Bluhm B."/>
            <person name="Cannon C."/>
            <person name="Castanera R."/>
            <person name="Culley D."/>
            <person name="Daum C."/>
            <person name="Ezra D."/>
            <person name="Gonzalez J."/>
            <person name="Henrissat B."/>
            <person name="Kuo A."/>
            <person name="Liang C."/>
            <person name="Lipzen A."/>
            <person name="Lutzoni F."/>
            <person name="Magnuson J."/>
            <person name="Mondo S."/>
            <person name="Nolan M."/>
            <person name="Ohm R."/>
            <person name="Pangilinan J."/>
            <person name="Park H.-J."/>
            <person name="Ramirez L."/>
            <person name="Alfaro M."/>
            <person name="Sun H."/>
            <person name="Tritt A."/>
            <person name="Yoshinaga Y."/>
            <person name="Zwiers L.-H."/>
            <person name="Turgeon B."/>
            <person name="Goodwin S."/>
            <person name="Spatafora J."/>
            <person name="Crous P."/>
            <person name="Grigoriev I."/>
        </authorList>
    </citation>
    <scope>NUCLEOTIDE SEQUENCE</scope>
    <source>
        <strain evidence="2">SCOH1-5</strain>
    </source>
</reference>
<evidence type="ECO:0000313" key="3">
    <source>
        <dbReference type="Proteomes" id="UP000799539"/>
    </source>
</evidence>
<keyword evidence="3" id="KW-1185">Reference proteome</keyword>
<organism evidence="2 3">
    <name type="scientific">Cercospora zeae-maydis SCOH1-5</name>
    <dbReference type="NCBI Taxonomy" id="717836"/>
    <lineage>
        <taxon>Eukaryota</taxon>
        <taxon>Fungi</taxon>
        <taxon>Dikarya</taxon>
        <taxon>Ascomycota</taxon>
        <taxon>Pezizomycotina</taxon>
        <taxon>Dothideomycetes</taxon>
        <taxon>Dothideomycetidae</taxon>
        <taxon>Mycosphaerellales</taxon>
        <taxon>Mycosphaerellaceae</taxon>
        <taxon>Cercospora</taxon>
    </lineage>
</organism>
<dbReference type="Gene3D" id="1.10.630.10">
    <property type="entry name" value="Cytochrome P450"/>
    <property type="match status" value="1"/>
</dbReference>
<protein>
    <recommendedName>
        <fullName evidence="4">Cytochrome P450</fullName>
    </recommendedName>
</protein>
<dbReference type="InterPro" id="IPR036396">
    <property type="entry name" value="Cyt_P450_sf"/>
</dbReference>
<sequence length="220" mass="23697">MLTNTDRPSRLAPSTVRPLEALASSAKHRSPYLQELADAKVPKDVQYLGTTGRAANPAAQSRRQKPRREETSLFGRYLAASEAAPDVIGPRDVVALTISTIHAGSETVALNASGALSYALSDLPIFRKSERENQAAGVQPSVPLRFADVEKLPYLDALLPETLRFSKNPHINERTITSSPSGGVTICDTFIPMSQFPIGIPRGLKLSSAPMPRLSIPKDG</sequence>
<dbReference type="AlphaFoldDB" id="A0A6A6FE99"/>
<dbReference type="Proteomes" id="UP000799539">
    <property type="component" value="Unassembled WGS sequence"/>
</dbReference>
<dbReference type="GO" id="GO:0016705">
    <property type="term" value="F:oxidoreductase activity, acting on paired donors, with incorporation or reduction of molecular oxygen"/>
    <property type="evidence" value="ECO:0007669"/>
    <property type="project" value="InterPro"/>
</dbReference>
<evidence type="ECO:0008006" key="4">
    <source>
        <dbReference type="Google" id="ProtNLM"/>
    </source>
</evidence>
<dbReference type="GO" id="GO:0004497">
    <property type="term" value="F:monooxygenase activity"/>
    <property type="evidence" value="ECO:0007669"/>
    <property type="project" value="InterPro"/>
</dbReference>
<name>A0A6A6FE99_9PEZI</name>
<evidence type="ECO:0000313" key="2">
    <source>
        <dbReference type="EMBL" id="KAF2211757.1"/>
    </source>
</evidence>
<dbReference type="OrthoDB" id="3934656at2759"/>
<evidence type="ECO:0000256" key="1">
    <source>
        <dbReference type="SAM" id="MobiDB-lite"/>
    </source>
</evidence>
<dbReference type="GO" id="GO:0005506">
    <property type="term" value="F:iron ion binding"/>
    <property type="evidence" value="ECO:0007669"/>
    <property type="project" value="InterPro"/>
</dbReference>
<dbReference type="EMBL" id="ML992675">
    <property type="protein sequence ID" value="KAF2211757.1"/>
    <property type="molecule type" value="Genomic_DNA"/>
</dbReference>
<proteinExistence type="predicted"/>
<dbReference type="GO" id="GO:0020037">
    <property type="term" value="F:heme binding"/>
    <property type="evidence" value="ECO:0007669"/>
    <property type="project" value="InterPro"/>
</dbReference>
<dbReference type="SUPFAM" id="SSF48264">
    <property type="entry name" value="Cytochrome P450"/>
    <property type="match status" value="1"/>
</dbReference>
<accession>A0A6A6FE99</accession>
<gene>
    <name evidence="2" type="ORF">CERZMDRAFT_98190</name>
</gene>
<dbReference type="Pfam" id="PF00067">
    <property type="entry name" value="p450"/>
    <property type="match status" value="1"/>
</dbReference>